<dbReference type="STRING" id="1123491.SAMN02745782_02105"/>
<organism evidence="2 3">
    <name type="scientific">Vibrio cincinnatiensis DSM 19608</name>
    <dbReference type="NCBI Taxonomy" id="1123491"/>
    <lineage>
        <taxon>Bacteria</taxon>
        <taxon>Pseudomonadati</taxon>
        <taxon>Pseudomonadota</taxon>
        <taxon>Gammaproteobacteria</taxon>
        <taxon>Vibrionales</taxon>
        <taxon>Vibrionaceae</taxon>
        <taxon>Vibrio</taxon>
    </lineage>
</organism>
<evidence type="ECO:0000256" key="1">
    <source>
        <dbReference type="SAM" id="Phobius"/>
    </source>
</evidence>
<evidence type="ECO:0000313" key="2">
    <source>
        <dbReference type="EMBL" id="SKA02550.1"/>
    </source>
</evidence>
<dbReference type="AlphaFoldDB" id="A0A1T4QFH0"/>
<protein>
    <submittedName>
        <fullName evidence="2">MSHA biogenesis protein MshO</fullName>
    </submittedName>
</protein>
<keyword evidence="1" id="KW-0472">Membrane</keyword>
<keyword evidence="3" id="KW-1185">Reference proteome</keyword>
<dbReference type="PROSITE" id="PS00409">
    <property type="entry name" value="PROKAR_NTER_METHYL"/>
    <property type="match status" value="1"/>
</dbReference>
<dbReference type="OrthoDB" id="9788802at2"/>
<dbReference type="GeneID" id="70584580"/>
<dbReference type="Pfam" id="PF07963">
    <property type="entry name" value="N_methyl"/>
    <property type="match status" value="1"/>
</dbReference>
<keyword evidence="1" id="KW-1133">Transmembrane helix</keyword>
<proteinExistence type="predicted"/>
<gene>
    <name evidence="2" type="ORF">SAMN02745782_02105</name>
</gene>
<keyword evidence="1" id="KW-0812">Transmembrane</keyword>
<name>A0A1T4QFH0_VIBCI</name>
<evidence type="ECO:0000313" key="3">
    <source>
        <dbReference type="Proteomes" id="UP000190834"/>
    </source>
</evidence>
<dbReference type="Proteomes" id="UP000190834">
    <property type="component" value="Unassembled WGS sequence"/>
</dbReference>
<feature type="transmembrane region" description="Helical" evidence="1">
    <location>
        <begin position="7"/>
        <end position="29"/>
    </location>
</feature>
<sequence>MKKKGFTLIEMVLTMIVGSILVLAIAGFVELGSKGYVDTVNRQRLQTQAKFVLEKITREIRHAVPNSISLESGGNCLSFFPIVYSGYYALDDADDKKLEFIVGNSKEPNINFSGLNMVINPSSQDDLTGANRAIPSLAGSSTTLTLNRPLDSQSVANRFYIYQDKVTYCKQGTTVSRQQANGEYVKVTDNIESAAFDYDQPTLQRGGIVHLALTFSQNGESSHFEQDAQVLNVP</sequence>
<dbReference type="NCBIfam" id="TIGR02532">
    <property type="entry name" value="IV_pilin_GFxxxE"/>
    <property type="match status" value="1"/>
</dbReference>
<reference evidence="3" key="1">
    <citation type="submission" date="2017-02" db="EMBL/GenBank/DDBJ databases">
        <authorList>
            <person name="Varghese N."/>
            <person name="Submissions S."/>
        </authorList>
    </citation>
    <scope>NUCLEOTIDE SEQUENCE [LARGE SCALE GENOMIC DNA]</scope>
    <source>
        <strain evidence="3">DSM 19608</strain>
    </source>
</reference>
<dbReference type="EMBL" id="FUXB01000010">
    <property type="protein sequence ID" value="SKA02550.1"/>
    <property type="molecule type" value="Genomic_DNA"/>
</dbReference>
<dbReference type="RefSeq" id="WP_078926490.1">
    <property type="nucleotide sequence ID" value="NZ_FUXB01000010.1"/>
</dbReference>
<accession>A0A1T4QFH0</accession>
<dbReference type="InterPro" id="IPR012902">
    <property type="entry name" value="N_methyl_site"/>
</dbReference>